<evidence type="ECO:0000256" key="6">
    <source>
        <dbReference type="SAM" id="MobiDB-lite"/>
    </source>
</evidence>
<dbReference type="InterPro" id="IPR000297">
    <property type="entry name" value="PPIase_PpiC"/>
</dbReference>
<keyword evidence="4 5" id="KW-0413">Isomerase</keyword>
<keyword evidence="5" id="KW-0449">Lipoprotein</keyword>
<feature type="chain" id="PRO_5039053958" description="Foldase protein PrsA" evidence="7">
    <location>
        <begin position="22"/>
        <end position="325"/>
    </location>
</feature>
<comment type="catalytic activity">
    <reaction evidence="1 5">
        <text>[protein]-peptidylproline (omega=180) = [protein]-peptidylproline (omega=0)</text>
        <dbReference type="Rhea" id="RHEA:16237"/>
        <dbReference type="Rhea" id="RHEA-COMP:10747"/>
        <dbReference type="Rhea" id="RHEA-COMP:10748"/>
        <dbReference type="ChEBI" id="CHEBI:83833"/>
        <dbReference type="ChEBI" id="CHEBI:83834"/>
        <dbReference type="EC" id="5.2.1.8"/>
    </reaction>
</comment>
<sequence>MRFNKKFNLVLIASLSALSLAACQKNSEEIVTGNGISISRNAFNDKLKKAAGEQLVRQMVLTEIAKKELGEDRFNEIVKQATQQVIQSKASMGGEDKFKDALQKSGIASEEAYKETMINYQATQETFKKNINISDDELKEAYDNYTPASEISHILVDDEDKAKDLIKQLDEGASFQDLAKSNSKDTASVTKGGSLGKVEKGKMVKEFEDAASQLNDGEYTKEPVKTNYGYHIIKMDKKGQKGSFDEEKDKLKEKLQTEKLKNPDVLTQITRDLLKKYEIKVKDSDLKNALKDFTEQKKKEEKKDDAAKTDKPKEDKSADKKEEKK</sequence>
<dbReference type="Proteomes" id="UP000070422">
    <property type="component" value="Unassembled WGS sequence"/>
</dbReference>
<evidence type="ECO:0000256" key="3">
    <source>
        <dbReference type="ARBA" id="ARBA00023110"/>
    </source>
</evidence>
<evidence type="ECO:0000256" key="2">
    <source>
        <dbReference type="ARBA" id="ARBA00022729"/>
    </source>
</evidence>
<name>A0A133XTA2_9LACT</name>
<evidence type="ECO:0000256" key="7">
    <source>
        <dbReference type="SAM" id="SignalP"/>
    </source>
</evidence>
<dbReference type="Gene3D" id="3.10.50.40">
    <property type="match status" value="1"/>
</dbReference>
<dbReference type="STRING" id="87541.AWM71_05155"/>
<keyword evidence="2 5" id="KW-0732">Signal</keyword>
<dbReference type="SUPFAM" id="SSF54534">
    <property type="entry name" value="FKBP-like"/>
    <property type="match status" value="1"/>
</dbReference>
<dbReference type="InterPro" id="IPR023059">
    <property type="entry name" value="Foldase_PrsA"/>
</dbReference>
<organism evidence="9 10">
    <name type="scientific">Aerococcus christensenii</name>
    <dbReference type="NCBI Taxonomy" id="87541"/>
    <lineage>
        <taxon>Bacteria</taxon>
        <taxon>Bacillati</taxon>
        <taxon>Bacillota</taxon>
        <taxon>Bacilli</taxon>
        <taxon>Lactobacillales</taxon>
        <taxon>Aerococcaceae</taxon>
        <taxon>Aerococcus</taxon>
    </lineage>
</organism>
<feature type="domain" description="PpiC" evidence="8">
    <location>
        <begin position="146"/>
        <end position="237"/>
    </location>
</feature>
<accession>A0A133XTA2</accession>
<proteinExistence type="inferred from homology"/>
<dbReference type="GO" id="GO:0005886">
    <property type="term" value="C:plasma membrane"/>
    <property type="evidence" value="ECO:0007669"/>
    <property type="project" value="UniProtKB-SubCell"/>
</dbReference>
<evidence type="ECO:0000256" key="4">
    <source>
        <dbReference type="ARBA" id="ARBA00023235"/>
    </source>
</evidence>
<dbReference type="InterPro" id="IPR050245">
    <property type="entry name" value="PrsA_foldase"/>
</dbReference>
<dbReference type="EMBL" id="LSCQ01000083">
    <property type="protein sequence ID" value="KXB34167.1"/>
    <property type="molecule type" value="Genomic_DNA"/>
</dbReference>
<comment type="similarity">
    <text evidence="5">Belongs to the PrsA family.</text>
</comment>
<comment type="caution">
    <text evidence="9">The sequence shown here is derived from an EMBL/GenBank/DDBJ whole genome shotgun (WGS) entry which is preliminary data.</text>
</comment>
<dbReference type="PROSITE" id="PS51257">
    <property type="entry name" value="PROKAR_LIPOPROTEIN"/>
    <property type="match status" value="1"/>
</dbReference>
<dbReference type="EC" id="5.2.1.8" evidence="5"/>
<evidence type="ECO:0000256" key="5">
    <source>
        <dbReference type="HAMAP-Rule" id="MF_01145"/>
    </source>
</evidence>
<dbReference type="PATRIC" id="fig|87541.4.peg.1467"/>
<dbReference type="HAMAP" id="MF_01145">
    <property type="entry name" value="Foldase_PrsA"/>
    <property type="match status" value="1"/>
</dbReference>
<keyword evidence="5" id="KW-0472">Membrane</keyword>
<protein>
    <recommendedName>
        <fullName evidence="5">Foldase protein PrsA</fullName>
        <ecNumber evidence="5">5.2.1.8</ecNumber>
    </recommendedName>
</protein>
<dbReference type="AlphaFoldDB" id="A0A133XTA2"/>
<keyword evidence="5" id="KW-1003">Cell membrane</keyword>
<dbReference type="Pfam" id="PF00639">
    <property type="entry name" value="Rotamase"/>
    <property type="match status" value="1"/>
</dbReference>
<dbReference type="RefSeq" id="WP_060937178.1">
    <property type="nucleotide sequence ID" value="NZ_JASOZP010000006.1"/>
</dbReference>
<feature type="region of interest" description="Disordered" evidence="6">
    <location>
        <begin position="290"/>
        <end position="325"/>
    </location>
</feature>
<dbReference type="InterPro" id="IPR046357">
    <property type="entry name" value="PPIase_dom_sf"/>
</dbReference>
<evidence type="ECO:0000313" key="10">
    <source>
        <dbReference type="Proteomes" id="UP000070422"/>
    </source>
</evidence>
<keyword evidence="3 5" id="KW-0697">Rotamase</keyword>
<evidence type="ECO:0000313" key="9">
    <source>
        <dbReference type="EMBL" id="KXB34167.1"/>
    </source>
</evidence>
<dbReference type="GO" id="GO:0003755">
    <property type="term" value="F:peptidyl-prolyl cis-trans isomerase activity"/>
    <property type="evidence" value="ECO:0007669"/>
    <property type="project" value="UniProtKB-UniRule"/>
</dbReference>
<dbReference type="PANTHER" id="PTHR47245">
    <property type="entry name" value="PEPTIDYLPROLYL ISOMERASE"/>
    <property type="match status" value="1"/>
</dbReference>
<dbReference type="OrthoDB" id="14196at2"/>
<feature type="signal peptide" evidence="7">
    <location>
        <begin position="1"/>
        <end position="21"/>
    </location>
</feature>
<gene>
    <name evidence="5" type="primary">prsA</name>
    <name evidence="9" type="ORF">HMPREF3187_01480</name>
</gene>
<dbReference type="PROSITE" id="PS50198">
    <property type="entry name" value="PPIC_PPIASE_2"/>
    <property type="match status" value="1"/>
</dbReference>
<keyword evidence="5" id="KW-0564">Palmitate</keyword>
<comment type="function">
    <text evidence="5">Plays a major role in protein secretion by helping the post-translocational extracellular folding of several secreted proteins.</text>
</comment>
<reference evidence="9 10" key="1">
    <citation type="submission" date="2016-01" db="EMBL/GenBank/DDBJ databases">
        <authorList>
            <person name="Oliw E.H."/>
        </authorList>
    </citation>
    <scope>NUCLEOTIDE SEQUENCE [LARGE SCALE GENOMIC DNA]</scope>
    <source>
        <strain evidence="9 10">KA00635</strain>
    </source>
</reference>
<evidence type="ECO:0000259" key="8">
    <source>
        <dbReference type="PROSITE" id="PS50198"/>
    </source>
</evidence>
<dbReference type="GO" id="GO:0006457">
    <property type="term" value="P:protein folding"/>
    <property type="evidence" value="ECO:0007669"/>
    <property type="project" value="UniProtKB-UniRule"/>
</dbReference>
<evidence type="ECO:0000256" key="1">
    <source>
        <dbReference type="ARBA" id="ARBA00000971"/>
    </source>
</evidence>
<comment type="subcellular location">
    <subcellularLocation>
        <location evidence="5">Cell membrane</location>
        <topology evidence="5">Lipid-anchor</topology>
    </subcellularLocation>
</comment>
<dbReference type="PANTHER" id="PTHR47245:SF1">
    <property type="entry name" value="FOLDASE PROTEIN PRSA"/>
    <property type="match status" value="1"/>
</dbReference>